<keyword evidence="3" id="KW-1185">Reference proteome</keyword>
<evidence type="ECO:0000313" key="2">
    <source>
        <dbReference type="EMBL" id="GFX98860.1"/>
    </source>
</evidence>
<dbReference type="Gene3D" id="3.30.420.10">
    <property type="entry name" value="Ribonuclease H-like superfamily/Ribonuclease H"/>
    <property type="match status" value="1"/>
</dbReference>
<comment type="caution">
    <text evidence="2">The sequence shown here is derived from an EMBL/GenBank/DDBJ whole genome shotgun (WGS) entry which is preliminary data.</text>
</comment>
<dbReference type="AlphaFoldDB" id="A0A8X6RRB6"/>
<feature type="compositionally biased region" description="Basic and acidic residues" evidence="1">
    <location>
        <begin position="52"/>
        <end position="63"/>
    </location>
</feature>
<name>A0A8X6RRB6_TRICX</name>
<dbReference type="Proteomes" id="UP000887159">
    <property type="component" value="Unassembled WGS sequence"/>
</dbReference>
<sequence>MISSRPGAIYQQDNARPHTARLSQQCLQGYDDLPWPARHRLEGAGDAAPSELTKESEWTRDAEVENPGLRKRSNRNSGRVWTHHPLFTKERRIDHSHHLNTRDYRED</sequence>
<dbReference type="GO" id="GO:0003676">
    <property type="term" value="F:nucleic acid binding"/>
    <property type="evidence" value="ECO:0007669"/>
    <property type="project" value="InterPro"/>
</dbReference>
<organism evidence="2 3">
    <name type="scientific">Trichonephila clavipes</name>
    <name type="common">Golden silk orbweaver</name>
    <name type="synonym">Nephila clavipes</name>
    <dbReference type="NCBI Taxonomy" id="2585209"/>
    <lineage>
        <taxon>Eukaryota</taxon>
        <taxon>Metazoa</taxon>
        <taxon>Ecdysozoa</taxon>
        <taxon>Arthropoda</taxon>
        <taxon>Chelicerata</taxon>
        <taxon>Arachnida</taxon>
        <taxon>Araneae</taxon>
        <taxon>Araneomorphae</taxon>
        <taxon>Entelegynae</taxon>
        <taxon>Araneoidea</taxon>
        <taxon>Nephilidae</taxon>
        <taxon>Trichonephila</taxon>
    </lineage>
</organism>
<proteinExistence type="predicted"/>
<evidence type="ECO:0000313" key="3">
    <source>
        <dbReference type="Proteomes" id="UP000887159"/>
    </source>
</evidence>
<evidence type="ECO:0000256" key="1">
    <source>
        <dbReference type="SAM" id="MobiDB-lite"/>
    </source>
</evidence>
<dbReference type="EMBL" id="BMAU01021203">
    <property type="protein sequence ID" value="GFX98860.1"/>
    <property type="molecule type" value="Genomic_DNA"/>
</dbReference>
<protein>
    <submittedName>
        <fullName evidence="2">Uncharacterized protein</fullName>
    </submittedName>
</protein>
<dbReference type="InterPro" id="IPR036397">
    <property type="entry name" value="RNaseH_sf"/>
</dbReference>
<feature type="region of interest" description="Disordered" evidence="1">
    <location>
        <begin position="39"/>
        <end position="84"/>
    </location>
</feature>
<gene>
    <name evidence="2" type="ORF">TNCV_1504361</name>
</gene>
<reference evidence="2" key="1">
    <citation type="submission" date="2020-08" db="EMBL/GenBank/DDBJ databases">
        <title>Multicomponent nature underlies the extraordinary mechanical properties of spider dragline silk.</title>
        <authorList>
            <person name="Kono N."/>
            <person name="Nakamura H."/>
            <person name="Mori M."/>
            <person name="Yoshida Y."/>
            <person name="Ohtoshi R."/>
            <person name="Malay A.D."/>
            <person name="Moran D.A.P."/>
            <person name="Tomita M."/>
            <person name="Numata K."/>
            <person name="Arakawa K."/>
        </authorList>
    </citation>
    <scope>NUCLEOTIDE SEQUENCE</scope>
</reference>
<accession>A0A8X6RRB6</accession>